<accession>A0A2I0MJ46</accession>
<dbReference type="Proteomes" id="UP000053872">
    <property type="component" value="Unassembled WGS sequence"/>
</dbReference>
<feature type="region of interest" description="Disordered" evidence="3">
    <location>
        <begin position="574"/>
        <end position="598"/>
    </location>
</feature>
<sequence>MESQNHRAQLPVAARKPISPVSGTHLAQDLLGSKPGAYADSTASVELRGLQKLQAAKMTPLHLACANGHADVVRFLAGKKCKLNPRGMFKKTPLMLAVQHQHKDCVLALLEHGANPDHKGAGGNTALHLAAIMPSKSMVELLLEHNAHIDAQNDLGYTPLTVAVIKHREEMVEFLLQKGADANARDKRQRTILKIAVYAGNANAARLLLQHGAILSHRKDDFTYIGHLGHSTSDFSKTLEKYARSKRTEECCVGGAGGPAVAEISSSGTTAAPPVGGAAQIGAGVLPEAGAQQDEDFDSLSDFETDSEGPMEPLDAMLLPPANRQGPCAQPVAEERHNAQLLKCSVMLQCCCRFLSSLSVGRSVFLLAQVCALEREELPLKKEASTQTDRQGNSQQWVTWLQQELSNALRKNSVAEASLEAERRYSRNLQEQKLQLQKELESSKSQLQELQERLIRTECYAESLENAIKDKEQELTAAKNLQSLLATSAGTAAIPELEEHVQQLQVGMATLEATAQQQAKTIEAIQKDLQASASSGSESRELKKPSKKKQQLINAILMAAQLADFHGTGEALETTHEAGKINPGPVRSFSSLPGTQGEPVQNLASEAFAAPSVGHSQVKQSKREMGERAGQEIRQKPQEVDPYFHGTQLSTCGCSPQAVALLLTHLSVCFSVPGSAH</sequence>
<proteinExistence type="predicted"/>
<evidence type="ECO:0000313" key="4">
    <source>
        <dbReference type="EMBL" id="PKK29701.1"/>
    </source>
</evidence>
<dbReference type="Pfam" id="PF12796">
    <property type="entry name" value="Ank_2"/>
    <property type="match status" value="2"/>
</dbReference>
<organism evidence="4 5">
    <name type="scientific">Columba livia</name>
    <name type="common">Rock dove</name>
    <dbReference type="NCBI Taxonomy" id="8932"/>
    <lineage>
        <taxon>Eukaryota</taxon>
        <taxon>Metazoa</taxon>
        <taxon>Chordata</taxon>
        <taxon>Craniata</taxon>
        <taxon>Vertebrata</taxon>
        <taxon>Euteleostomi</taxon>
        <taxon>Archelosauria</taxon>
        <taxon>Archosauria</taxon>
        <taxon>Dinosauria</taxon>
        <taxon>Saurischia</taxon>
        <taxon>Theropoda</taxon>
        <taxon>Coelurosauria</taxon>
        <taxon>Aves</taxon>
        <taxon>Neognathae</taxon>
        <taxon>Neoaves</taxon>
        <taxon>Columbimorphae</taxon>
        <taxon>Columbiformes</taxon>
        <taxon>Columbidae</taxon>
        <taxon>Columba</taxon>
    </lineage>
</organism>
<dbReference type="STRING" id="8932.A0A2I0MJ46"/>
<dbReference type="PROSITE" id="PS50297">
    <property type="entry name" value="ANK_REP_REGION"/>
    <property type="match status" value="4"/>
</dbReference>
<feature type="repeat" description="ANK" evidence="1">
    <location>
        <begin position="188"/>
        <end position="220"/>
    </location>
</feature>
<evidence type="ECO:0000256" key="3">
    <source>
        <dbReference type="SAM" id="MobiDB-lite"/>
    </source>
</evidence>
<feature type="repeat" description="ANK" evidence="1">
    <location>
        <begin position="56"/>
        <end position="88"/>
    </location>
</feature>
<feature type="repeat" description="ANK" evidence="1">
    <location>
        <begin position="155"/>
        <end position="187"/>
    </location>
</feature>
<dbReference type="PANTHER" id="PTHR24147:SF53">
    <property type="entry name" value="ANKYRIN REPEAT DOMAIN 26"/>
    <property type="match status" value="1"/>
</dbReference>
<feature type="region of interest" description="Disordered" evidence="3">
    <location>
        <begin position="611"/>
        <end position="637"/>
    </location>
</feature>
<dbReference type="Gene3D" id="1.25.40.20">
    <property type="entry name" value="Ankyrin repeat-containing domain"/>
    <property type="match status" value="2"/>
</dbReference>
<dbReference type="PRINTS" id="PR01415">
    <property type="entry name" value="ANKYRIN"/>
</dbReference>
<dbReference type="InParanoid" id="A0A2I0MJ46"/>
<reference evidence="4 5" key="1">
    <citation type="journal article" date="2013" name="Science">
        <title>Genomic diversity and evolution of the head crest in the rock pigeon.</title>
        <authorList>
            <person name="Shapiro M.D."/>
            <person name="Kronenberg Z."/>
            <person name="Li C."/>
            <person name="Domyan E.T."/>
            <person name="Pan H."/>
            <person name="Campbell M."/>
            <person name="Tan H."/>
            <person name="Huff C.D."/>
            <person name="Hu H."/>
            <person name="Vickrey A.I."/>
            <person name="Nielsen S.C."/>
            <person name="Stringham S.A."/>
            <person name="Hu H."/>
            <person name="Willerslev E."/>
            <person name="Gilbert M.T."/>
            <person name="Yandell M."/>
            <person name="Zhang G."/>
            <person name="Wang J."/>
        </authorList>
    </citation>
    <scope>NUCLEOTIDE SEQUENCE [LARGE SCALE GENOMIC DNA]</scope>
    <source>
        <tissue evidence="4">Blood</tissue>
    </source>
</reference>
<keyword evidence="1" id="KW-0040">ANK repeat</keyword>
<dbReference type="SMART" id="SM00248">
    <property type="entry name" value="ANK"/>
    <property type="match status" value="5"/>
</dbReference>
<evidence type="ECO:0000256" key="2">
    <source>
        <dbReference type="SAM" id="Coils"/>
    </source>
</evidence>
<name>A0A2I0MJ46_COLLI</name>
<evidence type="ECO:0000256" key="1">
    <source>
        <dbReference type="PROSITE-ProRule" id="PRU00023"/>
    </source>
</evidence>
<comment type="caution">
    <text evidence="4">The sequence shown here is derived from an EMBL/GenBank/DDBJ whole genome shotgun (WGS) entry which is preliminary data.</text>
</comment>
<dbReference type="SUPFAM" id="SSF48403">
    <property type="entry name" value="Ankyrin repeat"/>
    <property type="match status" value="1"/>
</dbReference>
<dbReference type="InterPro" id="IPR050657">
    <property type="entry name" value="Ankyrin_repeat_domain"/>
</dbReference>
<dbReference type="AlphaFoldDB" id="A0A2I0MJ46"/>
<evidence type="ECO:0000313" key="5">
    <source>
        <dbReference type="Proteomes" id="UP000053872"/>
    </source>
</evidence>
<dbReference type="InterPro" id="IPR002110">
    <property type="entry name" value="Ankyrin_rpt"/>
</dbReference>
<feature type="compositionally biased region" description="Polar residues" evidence="3">
    <location>
        <begin position="588"/>
        <end position="598"/>
    </location>
</feature>
<protein>
    <submittedName>
        <fullName evidence="4">Ankyrin repeat domain-containing protein 20A2-like</fullName>
    </submittedName>
</protein>
<keyword evidence="2" id="KW-0175">Coiled coil</keyword>
<dbReference type="PROSITE" id="PS50088">
    <property type="entry name" value="ANK_REPEAT"/>
    <property type="match status" value="5"/>
</dbReference>
<dbReference type="EMBL" id="AKCR02000009">
    <property type="protein sequence ID" value="PKK29701.1"/>
    <property type="molecule type" value="Genomic_DNA"/>
</dbReference>
<gene>
    <name evidence="4" type="ORF">A306_00005040</name>
</gene>
<dbReference type="InterPro" id="IPR036770">
    <property type="entry name" value="Ankyrin_rpt-contain_sf"/>
</dbReference>
<feature type="coiled-coil region" evidence="2">
    <location>
        <begin position="419"/>
        <end position="484"/>
    </location>
</feature>
<feature type="repeat" description="ANK" evidence="1">
    <location>
        <begin position="89"/>
        <end position="121"/>
    </location>
</feature>
<feature type="repeat" description="ANK" evidence="1">
    <location>
        <begin position="122"/>
        <end position="154"/>
    </location>
</feature>
<dbReference type="PANTHER" id="PTHR24147">
    <property type="entry name" value="ANKYRIN REPEAT DOMAIN 36-RELATED"/>
    <property type="match status" value="1"/>
</dbReference>
<feature type="compositionally biased region" description="Basic and acidic residues" evidence="3">
    <location>
        <begin position="621"/>
        <end position="637"/>
    </location>
</feature>
<keyword evidence="5" id="KW-1185">Reference proteome</keyword>